<dbReference type="EMBL" id="KZ821729">
    <property type="protein sequence ID" value="PYH78378.1"/>
    <property type="molecule type" value="Genomic_DNA"/>
</dbReference>
<reference evidence="1 2" key="1">
    <citation type="submission" date="2016-12" db="EMBL/GenBank/DDBJ databases">
        <title>The genomes of Aspergillus section Nigri reveals drivers in fungal speciation.</title>
        <authorList>
            <consortium name="DOE Joint Genome Institute"/>
            <person name="Vesth T.C."/>
            <person name="Nybo J."/>
            <person name="Theobald S."/>
            <person name="Brandl J."/>
            <person name="Frisvad J.C."/>
            <person name="Nielsen K.F."/>
            <person name="Lyhne E.K."/>
            <person name="Kogle M.E."/>
            <person name="Kuo A."/>
            <person name="Riley R."/>
            <person name="Clum A."/>
            <person name="Nolan M."/>
            <person name="Lipzen A."/>
            <person name="Salamov A."/>
            <person name="Henrissat B."/>
            <person name="Wiebenga A."/>
            <person name="De Vries R.P."/>
            <person name="Grigoriev I.V."/>
            <person name="Mortensen U.H."/>
            <person name="Andersen M.R."/>
            <person name="Baker S.E."/>
        </authorList>
    </citation>
    <scope>NUCLEOTIDE SEQUENCE [LARGE SCALE GENOMIC DNA]</scope>
    <source>
        <strain evidence="1 2">CBS 121591</strain>
    </source>
</reference>
<dbReference type="STRING" id="1448315.A0A319CS42"/>
<dbReference type="GO" id="GO:0008757">
    <property type="term" value="F:S-adenosylmethionine-dependent methyltransferase activity"/>
    <property type="evidence" value="ECO:0007669"/>
    <property type="project" value="UniProtKB-ARBA"/>
</dbReference>
<dbReference type="Pfam" id="PF10294">
    <property type="entry name" value="Methyltransf_16"/>
    <property type="match status" value="1"/>
</dbReference>
<name>A0A319CS42_9EURO</name>
<evidence type="ECO:0000313" key="1">
    <source>
        <dbReference type="EMBL" id="PYH78378.1"/>
    </source>
</evidence>
<dbReference type="PANTHER" id="PTHR14614">
    <property type="entry name" value="HEPATOCELLULAR CARCINOMA-ASSOCIATED ANTIGEN"/>
    <property type="match status" value="1"/>
</dbReference>
<proteinExistence type="predicted"/>
<dbReference type="InterPro" id="IPR029063">
    <property type="entry name" value="SAM-dependent_MTases_sf"/>
</dbReference>
<protein>
    <submittedName>
        <fullName evidence="1">Uncharacterized protein</fullName>
    </submittedName>
</protein>
<keyword evidence="2" id="KW-1185">Reference proteome</keyword>
<dbReference type="Proteomes" id="UP000248340">
    <property type="component" value="Unassembled WGS sequence"/>
</dbReference>
<accession>A0A319CS42</accession>
<organism evidence="1 2">
    <name type="scientific">Aspergillus uvarum CBS 121591</name>
    <dbReference type="NCBI Taxonomy" id="1448315"/>
    <lineage>
        <taxon>Eukaryota</taxon>
        <taxon>Fungi</taxon>
        <taxon>Dikarya</taxon>
        <taxon>Ascomycota</taxon>
        <taxon>Pezizomycotina</taxon>
        <taxon>Eurotiomycetes</taxon>
        <taxon>Eurotiomycetidae</taxon>
        <taxon>Eurotiales</taxon>
        <taxon>Aspergillaceae</taxon>
        <taxon>Aspergillus</taxon>
        <taxon>Aspergillus subgen. Circumdati</taxon>
    </lineage>
</organism>
<dbReference type="VEuPathDB" id="FungiDB:BO82DRAFT_291442"/>
<evidence type="ECO:0000313" key="2">
    <source>
        <dbReference type="Proteomes" id="UP000248340"/>
    </source>
</evidence>
<dbReference type="PANTHER" id="PTHR14614:SF132">
    <property type="entry name" value="PROTEIN-LYSINE METHYLTRANSFERASE C42C1.13"/>
    <property type="match status" value="1"/>
</dbReference>
<dbReference type="CDD" id="cd02440">
    <property type="entry name" value="AdoMet_MTases"/>
    <property type="match status" value="1"/>
</dbReference>
<dbReference type="InterPro" id="IPR019410">
    <property type="entry name" value="Methyltransf_16"/>
</dbReference>
<dbReference type="RefSeq" id="XP_025488578.1">
    <property type="nucleotide sequence ID" value="XM_025631728.1"/>
</dbReference>
<dbReference type="SUPFAM" id="SSF53335">
    <property type="entry name" value="S-adenosyl-L-methionine-dependent methyltransferases"/>
    <property type="match status" value="1"/>
</dbReference>
<dbReference type="AlphaFoldDB" id="A0A319CS42"/>
<dbReference type="OrthoDB" id="413520at2759"/>
<dbReference type="GeneID" id="37134469"/>
<gene>
    <name evidence="1" type="ORF">BO82DRAFT_291442</name>
</gene>
<dbReference type="Gene3D" id="3.40.50.150">
    <property type="entry name" value="Vaccinia Virus protein VP39"/>
    <property type="match status" value="1"/>
</dbReference>
<dbReference type="GO" id="GO:0005829">
    <property type="term" value="C:cytosol"/>
    <property type="evidence" value="ECO:0007669"/>
    <property type="project" value="TreeGrafter"/>
</dbReference>
<sequence>MVYYIRFLKTPRFAKQKSAVTVSALVCITTDLGDAFLTQDVNLHVTLVAHGTGKALYQEPMTWNAGKREVPISLGPFPANLSQHTVVLAVSPANSAKLQAPLPDSLLGKSELPLVVSGWSAPFGGSQTSVAEKLVERRFGPDDKLSLRIWEETGNSIARHIWDAAVASVVYLQKIVAGDREISAPLLHALLRGSRNGPLHAIELGSGCGIVGIALAEILPGCSVTLTDLPEVEEIVTKNIAAARPAKSSALQFQTLDWDEPLPEDLCGGSIDLILVSDCTYNADSLPALVSVLDRLLQMSPDAVILVALKRRHESETIFFDLMRSATICSLHLAHMQLPSEHDQQDQIELHCFGREGRHQG</sequence>